<feature type="region of interest" description="Disordered" evidence="1">
    <location>
        <begin position="1"/>
        <end position="24"/>
    </location>
</feature>
<proteinExistence type="predicted"/>
<gene>
    <name evidence="2" type="ORF">GCM10010974_25620</name>
</gene>
<sequence>MDEHDDEHTDDAGEVEGEITVAGDRSGHSVYGRWVRALAGDDDVSDQLHRCGGGVRACKRVVRRQPHSVVLPPHGYDIRIAFASRSIAR</sequence>
<protein>
    <submittedName>
        <fullName evidence="2">Uncharacterized protein</fullName>
    </submittedName>
</protein>
<evidence type="ECO:0000313" key="3">
    <source>
        <dbReference type="Proteomes" id="UP000632322"/>
    </source>
</evidence>
<evidence type="ECO:0000313" key="2">
    <source>
        <dbReference type="EMBL" id="GGC42091.1"/>
    </source>
</evidence>
<organism evidence="2 3">
    <name type="scientific">Brevibacterium sediminis</name>
    <dbReference type="NCBI Taxonomy" id="1857024"/>
    <lineage>
        <taxon>Bacteria</taxon>
        <taxon>Bacillati</taxon>
        <taxon>Actinomycetota</taxon>
        <taxon>Actinomycetes</taxon>
        <taxon>Micrococcales</taxon>
        <taxon>Brevibacteriaceae</taxon>
        <taxon>Brevibacterium</taxon>
    </lineage>
</organism>
<feature type="compositionally biased region" description="Basic and acidic residues" evidence="1">
    <location>
        <begin position="1"/>
        <end position="11"/>
    </location>
</feature>
<name>A0ABQ1MK48_9MICO</name>
<dbReference type="EMBL" id="BMJG01000009">
    <property type="protein sequence ID" value="GGC42091.1"/>
    <property type="molecule type" value="Genomic_DNA"/>
</dbReference>
<comment type="caution">
    <text evidence="2">The sequence shown here is derived from an EMBL/GenBank/DDBJ whole genome shotgun (WGS) entry which is preliminary data.</text>
</comment>
<dbReference type="Proteomes" id="UP000632322">
    <property type="component" value="Unassembled WGS sequence"/>
</dbReference>
<evidence type="ECO:0000256" key="1">
    <source>
        <dbReference type="SAM" id="MobiDB-lite"/>
    </source>
</evidence>
<reference evidence="3" key="1">
    <citation type="journal article" date="2019" name="Int. J. Syst. Evol. Microbiol.">
        <title>The Global Catalogue of Microorganisms (GCM) 10K type strain sequencing project: providing services to taxonomists for standard genome sequencing and annotation.</title>
        <authorList>
            <consortium name="The Broad Institute Genomics Platform"/>
            <consortium name="The Broad Institute Genome Sequencing Center for Infectious Disease"/>
            <person name="Wu L."/>
            <person name="Ma J."/>
        </authorList>
    </citation>
    <scope>NUCLEOTIDE SEQUENCE [LARGE SCALE GENOMIC DNA]</scope>
    <source>
        <strain evidence="3">CGMCC 1.15472</strain>
    </source>
</reference>
<accession>A0ABQ1MK48</accession>
<keyword evidence="3" id="KW-1185">Reference proteome</keyword>